<comment type="subcellular location">
    <subcellularLocation>
        <location evidence="10">Cytoplasm</location>
    </subcellularLocation>
</comment>
<dbReference type="PANTHER" id="PTHR10890:SF3">
    <property type="entry name" value="CYSTEINE--TRNA LIGASE, CYTOPLASMIC"/>
    <property type="match status" value="1"/>
</dbReference>
<dbReference type="GO" id="GO:0005524">
    <property type="term" value="F:ATP binding"/>
    <property type="evidence" value="ECO:0007669"/>
    <property type="project" value="UniProtKB-UniRule"/>
</dbReference>
<dbReference type="Pfam" id="PF01406">
    <property type="entry name" value="tRNA-synt_1e"/>
    <property type="match status" value="1"/>
</dbReference>
<evidence type="ECO:0000256" key="4">
    <source>
        <dbReference type="ARBA" id="ARBA00022741"/>
    </source>
</evidence>
<comment type="caution">
    <text evidence="12">The sequence shown here is derived from an EMBL/GenBank/DDBJ whole genome shotgun (WGS) entry which is preliminary data.</text>
</comment>
<dbReference type="InterPro" id="IPR015803">
    <property type="entry name" value="Cys-tRNA-ligase"/>
</dbReference>
<evidence type="ECO:0000256" key="10">
    <source>
        <dbReference type="HAMAP-Rule" id="MF_00041"/>
    </source>
</evidence>
<comment type="catalytic activity">
    <reaction evidence="9 10">
        <text>tRNA(Cys) + L-cysteine + ATP = L-cysteinyl-tRNA(Cys) + AMP + diphosphate</text>
        <dbReference type="Rhea" id="RHEA:17773"/>
        <dbReference type="Rhea" id="RHEA-COMP:9661"/>
        <dbReference type="Rhea" id="RHEA-COMP:9679"/>
        <dbReference type="ChEBI" id="CHEBI:30616"/>
        <dbReference type="ChEBI" id="CHEBI:33019"/>
        <dbReference type="ChEBI" id="CHEBI:35235"/>
        <dbReference type="ChEBI" id="CHEBI:78442"/>
        <dbReference type="ChEBI" id="CHEBI:78517"/>
        <dbReference type="ChEBI" id="CHEBI:456215"/>
        <dbReference type="EC" id="6.1.1.16"/>
    </reaction>
</comment>
<dbReference type="Gene3D" id="3.40.50.620">
    <property type="entry name" value="HUPs"/>
    <property type="match status" value="1"/>
</dbReference>
<dbReference type="HAMAP" id="MF_00041">
    <property type="entry name" value="Cys_tRNA_synth"/>
    <property type="match status" value="1"/>
</dbReference>
<keyword evidence="5 10" id="KW-0862">Zinc</keyword>
<dbReference type="GO" id="GO:0005829">
    <property type="term" value="C:cytosol"/>
    <property type="evidence" value="ECO:0007669"/>
    <property type="project" value="TreeGrafter"/>
</dbReference>
<dbReference type="GO" id="GO:0008270">
    <property type="term" value="F:zinc ion binding"/>
    <property type="evidence" value="ECO:0007669"/>
    <property type="project" value="UniProtKB-UniRule"/>
</dbReference>
<dbReference type="InterPro" id="IPR024909">
    <property type="entry name" value="Cys-tRNA/MSH_ligase"/>
</dbReference>
<organism evidence="12 13">
    <name type="scientific">Candidatus Phytoplasma pruni</name>
    <dbReference type="NCBI Taxonomy" id="479893"/>
    <lineage>
        <taxon>Bacteria</taxon>
        <taxon>Bacillati</taxon>
        <taxon>Mycoplasmatota</taxon>
        <taxon>Mollicutes</taxon>
        <taxon>Acholeplasmatales</taxon>
        <taxon>Acholeplasmataceae</taxon>
        <taxon>Candidatus Phytoplasma</taxon>
        <taxon>16SrIII (X-disease group)</taxon>
    </lineage>
</organism>
<feature type="binding site" evidence="10">
    <location>
        <position position="236"/>
    </location>
    <ligand>
        <name>Zn(2+)</name>
        <dbReference type="ChEBI" id="CHEBI:29105"/>
    </ligand>
</feature>
<dbReference type="InterPro" id="IPR032678">
    <property type="entry name" value="tRNA-synt_1_cat_dom"/>
</dbReference>
<evidence type="ECO:0000256" key="7">
    <source>
        <dbReference type="ARBA" id="ARBA00022917"/>
    </source>
</evidence>
<feature type="binding site" evidence="10">
    <location>
        <position position="207"/>
    </location>
    <ligand>
        <name>Zn(2+)</name>
        <dbReference type="ChEBI" id="CHEBI:29105"/>
    </ligand>
</feature>
<dbReference type="PATRIC" id="fig|479893.3.peg.126"/>
<dbReference type="GO" id="GO:0006423">
    <property type="term" value="P:cysteinyl-tRNA aminoacylation"/>
    <property type="evidence" value="ECO:0007669"/>
    <property type="project" value="UniProtKB-UniRule"/>
</dbReference>
<dbReference type="AlphaFoldDB" id="A0A0M1N0G1"/>
<comment type="cofactor">
    <cofactor evidence="10">
        <name>Zn(2+)</name>
        <dbReference type="ChEBI" id="CHEBI:29105"/>
    </cofactor>
    <text evidence="10">Binds 1 zinc ion per subunit.</text>
</comment>
<feature type="binding site" evidence="10">
    <location>
        <position position="267"/>
    </location>
    <ligand>
        <name>ATP</name>
        <dbReference type="ChEBI" id="CHEBI:30616"/>
    </ligand>
</feature>
<evidence type="ECO:0000256" key="6">
    <source>
        <dbReference type="ARBA" id="ARBA00022840"/>
    </source>
</evidence>
<sequence length="438" mass="51456">MLKIYNSLTQKKENFIPLTENEVNIYVCGPTVYDHLHIGNIKPLIFFDMMKRYFTLLDFKVKLVVNITDIDDKIIQTALANDTTEAQIAQHYIQVFFTLLKKLDIDTIDKFPLVSNYIKSIITFIQDLMQKGYAYLTETGVYFRVNLIDNYGILSKQDLTKLKKNARKELDPQKENVEDFILWKKTETGVQYESPWFLGRPGWHTECVVMIKDIFKTTIDIHGGGNDLKFPHHENEQAQFVASQKKPLTNFFVHIGRVDYQKQKMSKSLNNVVLAKDVLKDFEANVIKFFFLSHHYLQPINFSYELLLPIQTKYHKIVHALNKNNFQLKMNHTKASNKKLAYLQQFHQLMQNDFDTPNVVTLIDQIIKELNKTHVLIEMSELQNTLLYLFQHLGISLPLKNITPKDVTLYQKWLQARQNQDFKKADLLRKLLEEKSFI</sequence>
<dbReference type="SUPFAM" id="SSF47323">
    <property type="entry name" value="Anticodon-binding domain of a subclass of class I aminoacyl-tRNA synthetases"/>
    <property type="match status" value="1"/>
</dbReference>
<keyword evidence="10" id="KW-0963">Cytoplasm</keyword>
<feature type="domain" description="tRNA synthetases class I catalytic" evidence="11">
    <location>
        <begin position="16"/>
        <end position="307"/>
    </location>
</feature>
<dbReference type="CDD" id="cd00672">
    <property type="entry name" value="CysRS_core"/>
    <property type="match status" value="1"/>
</dbReference>
<evidence type="ECO:0000256" key="1">
    <source>
        <dbReference type="ARBA" id="ARBA00011245"/>
    </source>
</evidence>
<dbReference type="InterPro" id="IPR009080">
    <property type="entry name" value="tRNAsynth_Ia_anticodon-bd"/>
</dbReference>
<dbReference type="SUPFAM" id="SSF52374">
    <property type="entry name" value="Nucleotidylyl transferase"/>
    <property type="match status" value="1"/>
</dbReference>
<dbReference type="Gene3D" id="1.20.120.1910">
    <property type="entry name" value="Cysteine-tRNA ligase, C-terminal anti-codon recognition domain"/>
    <property type="match status" value="1"/>
</dbReference>
<dbReference type="GO" id="GO:0004817">
    <property type="term" value="F:cysteine-tRNA ligase activity"/>
    <property type="evidence" value="ECO:0007669"/>
    <property type="project" value="UniProtKB-UniRule"/>
</dbReference>
<dbReference type="EMBL" id="LHCF01000002">
    <property type="protein sequence ID" value="KOR75646.1"/>
    <property type="molecule type" value="Genomic_DNA"/>
</dbReference>
<feature type="binding site" evidence="10">
    <location>
        <position position="232"/>
    </location>
    <ligand>
        <name>Zn(2+)</name>
        <dbReference type="ChEBI" id="CHEBI:29105"/>
    </ligand>
</feature>
<dbReference type="InterPro" id="IPR014729">
    <property type="entry name" value="Rossmann-like_a/b/a_fold"/>
</dbReference>
<protein>
    <recommendedName>
        <fullName evidence="10">Cysteine--tRNA ligase</fullName>
        <ecNumber evidence="10">6.1.1.16</ecNumber>
    </recommendedName>
    <alternativeName>
        <fullName evidence="10">Cysteinyl-tRNA synthetase</fullName>
        <shortName evidence="10">CysRS</shortName>
    </alternativeName>
</protein>
<feature type="short sequence motif" description="'HIGH' region" evidence="10">
    <location>
        <begin position="30"/>
        <end position="40"/>
    </location>
</feature>
<proteinExistence type="inferred from homology"/>
<evidence type="ECO:0000259" key="11">
    <source>
        <dbReference type="Pfam" id="PF01406"/>
    </source>
</evidence>
<feature type="short sequence motif" description="'KMSKS' region" evidence="10">
    <location>
        <begin position="264"/>
        <end position="268"/>
    </location>
</feature>
<gene>
    <name evidence="10 12" type="primary">cysS</name>
    <name evidence="12" type="ORF">CPX_001346</name>
</gene>
<comment type="similarity">
    <text evidence="10">Belongs to the class-I aminoacyl-tRNA synthetase family.</text>
</comment>
<comment type="subunit">
    <text evidence="1 10">Monomer.</text>
</comment>
<evidence type="ECO:0000313" key="12">
    <source>
        <dbReference type="EMBL" id="KOR75646.1"/>
    </source>
</evidence>
<feature type="binding site" evidence="10">
    <location>
        <position position="28"/>
    </location>
    <ligand>
        <name>Zn(2+)</name>
        <dbReference type="ChEBI" id="CHEBI:29105"/>
    </ligand>
</feature>
<keyword evidence="4 10" id="KW-0547">Nucleotide-binding</keyword>
<dbReference type="NCBIfam" id="TIGR00435">
    <property type="entry name" value="cysS"/>
    <property type="match status" value="1"/>
</dbReference>
<evidence type="ECO:0000313" key="13">
    <source>
        <dbReference type="Proteomes" id="UP000037386"/>
    </source>
</evidence>
<evidence type="ECO:0000256" key="8">
    <source>
        <dbReference type="ARBA" id="ARBA00023146"/>
    </source>
</evidence>
<dbReference type="STRING" id="479893.CPX_001346"/>
<accession>A0A0M1N0G1</accession>
<keyword evidence="8 10" id="KW-0030">Aminoacyl-tRNA synthetase</keyword>
<dbReference type="PANTHER" id="PTHR10890">
    <property type="entry name" value="CYSTEINYL-TRNA SYNTHETASE"/>
    <property type="match status" value="1"/>
</dbReference>
<reference evidence="13" key="1">
    <citation type="submission" date="2015-05" db="EMBL/GenBank/DDBJ databases">
        <title>Draft genome sequence of 'Candidatus Phytoplasma Pruni' strain CX, a plant pathogenic bacterium.</title>
        <authorList>
            <person name="Lee I.-M."/>
            <person name="Bottner-Parker K.D."/>
            <person name="Shao J."/>
            <person name="Gundersen-Rindal D.E."/>
            <person name="Zhao Y."/>
            <person name="Davis R.E."/>
        </authorList>
    </citation>
    <scope>NUCLEOTIDE SEQUENCE [LARGE SCALE GENOMIC DNA]</scope>
    <source>
        <strain evidence="13">CX</strain>
    </source>
</reference>
<keyword evidence="2 10" id="KW-0436">Ligase</keyword>
<keyword evidence="6 10" id="KW-0067">ATP-binding</keyword>
<name>A0A0M1N0G1_9MOLU</name>
<dbReference type="RefSeq" id="WP_053521323.1">
    <property type="nucleotide sequence ID" value="NZ_LHCF01000002.1"/>
</dbReference>
<keyword evidence="3 10" id="KW-0479">Metal-binding</keyword>
<evidence type="ECO:0000256" key="5">
    <source>
        <dbReference type="ARBA" id="ARBA00022833"/>
    </source>
</evidence>
<keyword evidence="7 10" id="KW-0648">Protein biosynthesis</keyword>
<evidence type="ECO:0000256" key="9">
    <source>
        <dbReference type="ARBA" id="ARBA00047398"/>
    </source>
</evidence>
<evidence type="ECO:0000256" key="3">
    <source>
        <dbReference type="ARBA" id="ARBA00022723"/>
    </source>
</evidence>
<dbReference type="Proteomes" id="UP000037386">
    <property type="component" value="Unassembled WGS sequence"/>
</dbReference>
<dbReference type="OrthoDB" id="9815130at2"/>
<dbReference type="PRINTS" id="PR00983">
    <property type="entry name" value="TRNASYNTHCYS"/>
</dbReference>
<evidence type="ECO:0000256" key="2">
    <source>
        <dbReference type="ARBA" id="ARBA00022598"/>
    </source>
</evidence>
<dbReference type="EC" id="6.1.1.16" evidence="10"/>